<reference evidence="1 2" key="1">
    <citation type="submission" date="2023-02" db="EMBL/GenBank/DDBJ databases">
        <title>Streptomyces sp. SCA4-21 with antifungal activity against Fusarium oxysporum f. sp. cubense, Streptomyces sp. SCA2-17 with antifungal activity against Fusarium oxysporum f. sp. cubense.</title>
        <authorList>
            <person name="Qi D."/>
        </authorList>
    </citation>
    <scope>NUCLEOTIDE SEQUENCE [LARGE SCALE GENOMIC DNA]</scope>
    <source>
        <strain evidence="1 2">SCA4-21</strain>
    </source>
</reference>
<evidence type="ECO:0000313" key="1">
    <source>
        <dbReference type="EMBL" id="WNF01322.1"/>
    </source>
</evidence>
<proteinExistence type="predicted"/>
<dbReference type="RefSeq" id="WP_311039641.1">
    <property type="nucleotide sequence ID" value="NZ_CP117522.1"/>
</dbReference>
<accession>A0ABY9V9M2</accession>
<protein>
    <submittedName>
        <fullName evidence="1">Uncharacterized protein</fullName>
    </submittedName>
</protein>
<gene>
    <name evidence="1" type="ORF">PS467_41325</name>
</gene>
<dbReference type="Proteomes" id="UP001305606">
    <property type="component" value="Chromosome"/>
</dbReference>
<keyword evidence="2" id="KW-1185">Reference proteome</keyword>
<sequence length="143" mass="15744">MASGLHDPDRPRVLPGDSSWLHDVRYLEEVLRVVARAGGVAAERFDGDRFVLSVGVLEGAACGIGRLAAEMEQPADCAGEAIRALCLPGWELDYLWQVLVVFRRAQARESEAADLRELLHDLGYGLDRTVEQITEDVQRVVAC</sequence>
<evidence type="ECO:0000313" key="2">
    <source>
        <dbReference type="Proteomes" id="UP001305606"/>
    </source>
</evidence>
<organism evidence="1 2">
    <name type="scientific">Streptomyces luomodiensis</name>
    <dbReference type="NCBI Taxonomy" id="3026192"/>
    <lineage>
        <taxon>Bacteria</taxon>
        <taxon>Bacillati</taxon>
        <taxon>Actinomycetota</taxon>
        <taxon>Actinomycetes</taxon>
        <taxon>Kitasatosporales</taxon>
        <taxon>Streptomycetaceae</taxon>
        <taxon>Streptomyces</taxon>
    </lineage>
</organism>
<dbReference type="EMBL" id="CP117522">
    <property type="protein sequence ID" value="WNF01322.1"/>
    <property type="molecule type" value="Genomic_DNA"/>
</dbReference>
<name>A0ABY9V9M2_9ACTN</name>